<evidence type="ECO:0000313" key="10">
    <source>
        <dbReference type="EMBL" id="CAI9270238.1"/>
    </source>
</evidence>
<dbReference type="GO" id="GO:0020037">
    <property type="term" value="F:heme binding"/>
    <property type="evidence" value="ECO:0007669"/>
    <property type="project" value="InterPro"/>
</dbReference>
<keyword evidence="5 9" id="KW-0560">Oxidoreductase</keyword>
<dbReference type="GO" id="GO:0016705">
    <property type="term" value="F:oxidoreductase activity, acting on paired donors, with incorporation or reduction of molecular oxygen"/>
    <property type="evidence" value="ECO:0007669"/>
    <property type="project" value="InterPro"/>
</dbReference>
<proteinExistence type="inferred from homology"/>
<dbReference type="InterPro" id="IPR036396">
    <property type="entry name" value="Cyt_P450_sf"/>
</dbReference>
<evidence type="ECO:0000256" key="4">
    <source>
        <dbReference type="ARBA" id="ARBA00022723"/>
    </source>
</evidence>
<organism evidence="10 11">
    <name type="scientific">Lactuca saligna</name>
    <name type="common">Willowleaf lettuce</name>
    <dbReference type="NCBI Taxonomy" id="75948"/>
    <lineage>
        <taxon>Eukaryota</taxon>
        <taxon>Viridiplantae</taxon>
        <taxon>Streptophyta</taxon>
        <taxon>Embryophyta</taxon>
        <taxon>Tracheophyta</taxon>
        <taxon>Spermatophyta</taxon>
        <taxon>Magnoliopsida</taxon>
        <taxon>eudicotyledons</taxon>
        <taxon>Gunneridae</taxon>
        <taxon>Pentapetalae</taxon>
        <taxon>asterids</taxon>
        <taxon>campanulids</taxon>
        <taxon>Asterales</taxon>
        <taxon>Asteraceae</taxon>
        <taxon>Cichorioideae</taxon>
        <taxon>Cichorieae</taxon>
        <taxon>Lactucinae</taxon>
        <taxon>Lactuca</taxon>
    </lineage>
</organism>
<dbReference type="InterPro" id="IPR002401">
    <property type="entry name" value="Cyt_P450_E_grp-I"/>
</dbReference>
<evidence type="ECO:0000256" key="1">
    <source>
        <dbReference type="ARBA" id="ARBA00001971"/>
    </source>
</evidence>
<dbReference type="SUPFAM" id="SSF48264">
    <property type="entry name" value="Cytochrome P450"/>
    <property type="match status" value="1"/>
</dbReference>
<gene>
    <name evidence="10" type="ORF">LSALG_LOCUS10567</name>
</gene>
<dbReference type="PROSITE" id="PS00086">
    <property type="entry name" value="CYTOCHROME_P450"/>
    <property type="match status" value="1"/>
</dbReference>
<evidence type="ECO:0000256" key="5">
    <source>
        <dbReference type="ARBA" id="ARBA00023002"/>
    </source>
</evidence>
<reference evidence="10" key="1">
    <citation type="submission" date="2023-04" db="EMBL/GenBank/DDBJ databases">
        <authorList>
            <person name="Vijverberg K."/>
            <person name="Xiong W."/>
            <person name="Schranz E."/>
        </authorList>
    </citation>
    <scope>NUCLEOTIDE SEQUENCE</scope>
</reference>
<evidence type="ECO:0000256" key="6">
    <source>
        <dbReference type="ARBA" id="ARBA00023004"/>
    </source>
</evidence>
<feature type="binding site" description="axial binding residue" evidence="8">
    <location>
        <position position="143"/>
    </location>
    <ligand>
        <name>heme</name>
        <dbReference type="ChEBI" id="CHEBI:30413"/>
    </ligand>
    <ligandPart>
        <name>Fe</name>
        <dbReference type="ChEBI" id="CHEBI:18248"/>
    </ligandPart>
</feature>
<evidence type="ECO:0000256" key="2">
    <source>
        <dbReference type="ARBA" id="ARBA00010617"/>
    </source>
</evidence>
<dbReference type="PRINTS" id="PR00463">
    <property type="entry name" value="EP450I"/>
</dbReference>
<keyword evidence="7 9" id="KW-0503">Monooxygenase</keyword>
<keyword evidence="11" id="KW-1185">Reference proteome</keyword>
<dbReference type="AlphaFoldDB" id="A0AA35VZ88"/>
<sequence>MFSAGTHTSAVTLQWAMSELIKNPKVMRKVQAELRHVLKGRERIYESDIQDLDYLKLVIKETLRLHPPLPLLLPREARVKSEIGGYQIPANTKVMINVWKIGRDPKYWINPNNFIPERFSDNAINMLGKDFEFLPFGAGRRMCPAMNLGLINVELPLAMLLHHFNWELPDGATSEHLDMTESFGAALKRKHELYLVPSAW</sequence>
<dbReference type="Gene3D" id="1.10.630.10">
    <property type="entry name" value="Cytochrome P450"/>
    <property type="match status" value="1"/>
</dbReference>
<dbReference type="Pfam" id="PF00067">
    <property type="entry name" value="p450"/>
    <property type="match status" value="1"/>
</dbReference>
<keyword evidence="3 8" id="KW-0349">Heme</keyword>
<name>A0AA35VZ88_LACSI</name>
<dbReference type="GO" id="GO:0005506">
    <property type="term" value="F:iron ion binding"/>
    <property type="evidence" value="ECO:0007669"/>
    <property type="project" value="InterPro"/>
</dbReference>
<dbReference type="EMBL" id="OX465077">
    <property type="protein sequence ID" value="CAI9270238.1"/>
    <property type="molecule type" value="Genomic_DNA"/>
</dbReference>
<comment type="similarity">
    <text evidence="2 9">Belongs to the cytochrome P450 family.</text>
</comment>
<dbReference type="InterPro" id="IPR001128">
    <property type="entry name" value="Cyt_P450"/>
</dbReference>
<dbReference type="Proteomes" id="UP001177003">
    <property type="component" value="Chromosome 1"/>
</dbReference>
<dbReference type="GO" id="GO:0004497">
    <property type="term" value="F:monooxygenase activity"/>
    <property type="evidence" value="ECO:0007669"/>
    <property type="project" value="UniProtKB-KW"/>
</dbReference>
<accession>A0AA35VZ88</accession>
<dbReference type="PRINTS" id="PR00385">
    <property type="entry name" value="P450"/>
</dbReference>
<dbReference type="FunFam" id="1.10.630.10:FF:000126">
    <property type="entry name" value="Predicted protein"/>
    <property type="match status" value="1"/>
</dbReference>
<evidence type="ECO:0008006" key="12">
    <source>
        <dbReference type="Google" id="ProtNLM"/>
    </source>
</evidence>
<evidence type="ECO:0000256" key="7">
    <source>
        <dbReference type="ARBA" id="ARBA00023033"/>
    </source>
</evidence>
<comment type="cofactor">
    <cofactor evidence="1 8">
        <name>heme</name>
        <dbReference type="ChEBI" id="CHEBI:30413"/>
    </cofactor>
</comment>
<evidence type="ECO:0000256" key="8">
    <source>
        <dbReference type="PIRSR" id="PIRSR602401-1"/>
    </source>
</evidence>
<evidence type="ECO:0000313" key="11">
    <source>
        <dbReference type="Proteomes" id="UP001177003"/>
    </source>
</evidence>
<dbReference type="PANTHER" id="PTHR47953">
    <property type="entry name" value="OS08G0105600 PROTEIN"/>
    <property type="match status" value="1"/>
</dbReference>
<dbReference type="PANTHER" id="PTHR47953:SF16">
    <property type="entry name" value="CYTOCHROME P450 71D8"/>
    <property type="match status" value="1"/>
</dbReference>
<dbReference type="InterPro" id="IPR017972">
    <property type="entry name" value="Cyt_P450_CS"/>
</dbReference>
<evidence type="ECO:0000256" key="3">
    <source>
        <dbReference type="ARBA" id="ARBA00022617"/>
    </source>
</evidence>
<evidence type="ECO:0000256" key="9">
    <source>
        <dbReference type="RuleBase" id="RU000461"/>
    </source>
</evidence>
<keyword evidence="4 8" id="KW-0479">Metal-binding</keyword>
<protein>
    <recommendedName>
        <fullName evidence="12">Cytochrome P450</fullName>
    </recommendedName>
</protein>
<dbReference type="InterPro" id="IPR052306">
    <property type="entry name" value="CYP450_71D"/>
</dbReference>
<keyword evidence="6 8" id="KW-0408">Iron</keyword>